<feature type="non-terminal residue" evidence="3">
    <location>
        <position position="1"/>
    </location>
</feature>
<gene>
    <name evidence="3" type="ORF">PENTCL1PPCAC_10019</name>
</gene>
<sequence>LLLLFLLLAIVIGLLAFRSIGVVCNRCSISSSCSRRRLGGSFLGCRGCSLVVICGSRSSLLLLLLALLADLLFLLVEIGEQFVEIFFLLLLLLLIFLLVLLLLVLLRFCLHRRLLLSGCLIIRLLRVRVILRFAQHLKGGHAVLRLGFGCGRFLLALAEGFLKQLILDGELRELLLRRVVVPTQINSLSSLILFRRHSSSMGATGSFLEE</sequence>
<feature type="transmembrane region" description="Helical" evidence="1">
    <location>
        <begin position="85"/>
        <end position="108"/>
    </location>
</feature>
<proteinExistence type="predicted"/>
<evidence type="ECO:0000256" key="2">
    <source>
        <dbReference type="SAM" id="SignalP"/>
    </source>
</evidence>
<accession>A0AAV5SY52</accession>
<protein>
    <recommendedName>
        <fullName evidence="5">G protein-coupled receptor</fullName>
    </recommendedName>
</protein>
<feature type="signal peptide" evidence="2">
    <location>
        <begin position="1"/>
        <end position="16"/>
    </location>
</feature>
<evidence type="ECO:0000313" key="4">
    <source>
        <dbReference type="Proteomes" id="UP001432027"/>
    </source>
</evidence>
<reference evidence="3" key="1">
    <citation type="submission" date="2023-10" db="EMBL/GenBank/DDBJ databases">
        <title>Genome assembly of Pristionchus species.</title>
        <authorList>
            <person name="Yoshida K."/>
            <person name="Sommer R.J."/>
        </authorList>
    </citation>
    <scope>NUCLEOTIDE SEQUENCE</scope>
    <source>
        <strain evidence="3">RS0144</strain>
    </source>
</reference>
<dbReference type="EMBL" id="BTSX01000003">
    <property type="protein sequence ID" value="GMS87844.1"/>
    <property type="molecule type" value="Genomic_DNA"/>
</dbReference>
<feature type="transmembrane region" description="Helical" evidence="1">
    <location>
        <begin position="49"/>
        <end position="73"/>
    </location>
</feature>
<evidence type="ECO:0000313" key="3">
    <source>
        <dbReference type="EMBL" id="GMS87844.1"/>
    </source>
</evidence>
<evidence type="ECO:0008006" key="5">
    <source>
        <dbReference type="Google" id="ProtNLM"/>
    </source>
</evidence>
<keyword evidence="2" id="KW-0732">Signal</keyword>
<dbReference type="AlphaFoldDB" id="A0AAV5SY52"/>
<dbReference type="Proteomes" id="UP001432027">
    <property type="component" value="Unassembled WGS sequence"/>
</dbReference>
<keyword evidence="1" id="KW-1133">Transmembrane helix</keyword>
<feature type="non-terminal residue" evidence="3">
    <location>
        <position position="210"/>
    </location>
</feature>
<keyword evidence="1" id="KW-0812">Transmembrane</keyword>
<organism evidence="3 4">
    <name type="scientific">Pristionchus entomophagus</name>
    <dbReference type="NCBI Taxonomy" id="358040"/>
    <lineage>
        <taxon>Eukaryota</taxon>
        <taxon>Metazoa</taxon>
        <taxon>Ecdysozoa</taxon>
        <taxon>Nematoda</taxon>
        <taxon>Chromadorea</taxon>
        <taxon>Rhabditida</taxon>
        <taxon>Rhabditina</taxon>
        <taxon>Diplogasteromorpha</taxon>
        <taxon>Diplogasteroidea</taxon>
        <taxon>Neodiplogasteridae</taxon>
        <taxon>Pristionchus</taxon>
    </lineage>
</organism>
<evidence type="ECO:0000256" key="1">
    <source>
        <dbReference type="SAM" id="Phobius"/>
    </source>
</evidence>
<keyword evidence="4" id="KW-1185">Reference proteome</keyword>
<name>A0AAV5SY52_9BILA</name>
<keyword evidence="1" id="KW-0472">Membrane</keyword>
<feature type="chain" id="PRO_5043944006" description="G protein-coupled receptor" evidence="2">
    <location>
        <begin position="17"/>
        <end position="210"/>
    </location>
</feature>
<comment type="caution">
    <text evidence="3">The sequence shown here is derived from an EMBL/GenBank/DDBJ whole genome shotgun (WGS) entry which is preliminary data.</text>
</comment>